<evidence type="ECO:0000259" key="1">
    <source>
        <dbReference type="Pfam" id="PF00561"/>
    </source>
</evidence>
<dbReference type="Proteomes" id="UP000812672">
    <property type="component" value="Unassembled WGS sequence"/>
</dbReference>
<dbReference type="Pfam" id="PF00561">
    <property type="entry name" value="Abhydrolase_1"/>
    <property type="match status" value="1"/>
</dbReference>
<reference evidence="2 3" key="1">
    <citation type="journal article" date="2011" name="Int. J. Syst. Evol. Microbiol.">
        <title>Allobacillus halotolerans gen. nov., sp. nov. isolated from shrimp paste.</title>
        <authorList>
            <person name="Sheu S.Y."/>
            <person name="Arun A.B."/>
            <person name="Jiang S.R."/>
            <person name="Young C.C."/>
            <person name="Chen W.M."/>
        </authorList>
    </citation>
    <scope>NUCLEOTIDE SEQUENCE [LARGE SCALE GENOMIC DNA]</scope>
    <source>
        <strain evidence="2 3">LMG 24826</strain>
    </source>
</reference>
<proteinExistence type="predicted"/>
<feature type="non-terminal residue" evidence="2">
    <location>
        <position position="219"/>
    </location>
</feature>
<dbReference type="GO" id="GO:0016787">
    <property type="term" value="F:hydrolase activity"/>
    <property type="evidence" value="ECO:0007669"/>
    <property type="project" value="UniProtKB-KW"/>
</dbReference>
<dbReference type="PANTHER" id="PTHR43798:SF24">
    <property type="entry name" value="CIS-3-ALKYL-4-ALKYLOXETAN-2-ONE DECARBOXYLASE"/>
    <property type="match status" value="1"/>
</dbReference>
<comment type="caution">
    <text evidence="2">The sequence shown here is derived from an EMBL/GenBank/DDBJ whole genome shotgun (WGS) entry which is preliminary data.</text>
</comment>
<accession>A0ABS6GSE9</accession>
<dbReference type="InterPro" id="IPR050266">
    <property type="entry name" value="AB_hydrolase_sf"/>
</dbReference>
<keyword evidence="3" id="KW-1185">Reference proteome</keyword>
<organism evidence="2 3">
    <name type="scientific">Allobacillus halotolerans</name>
    <dbReference type="NCBI Taxonomy" id="570278"/>
    <lineage>
        <taxon>Bacteria</taxon>
        <taxon>Bacillati</taxon>
        <taxon>Bacillota</taxon>
        <taxon>Bacilli</taxon>
        <taxon>Bacillales</taxon>
        <taxon>Bacillaceae</taxon>
        <taxon>Allobacillus</taxon>
    </lineage>
</organism>
<name>A0ABS6GSE9_9BACI</name>
<protein>
    <submittedName>
        <fullName evidence="2">Alpha/beta fold hydrolase</fullName>
    </submittedName>
</protein>
<gene>
    <name evidence="2" type="ORF">KQ486_13570</name>
</gene>
<feature type="domain" description="AB hydrolase-1" evidence="1">
    <location>
        <begin position="45"/>
        <end position="201"/>
    </location>
</feature>
<evidence type="ECO:0000313" key="3">
    <source>
        <dbReference type="Proteomes" id="UP000812672"/>
    </source>
</evidence>
<dbReference type="InterPro" id="IPR000073">
    <property type="entry name" value="AB_hydrolase_1"/>
</dbReference>
<dbReference type="EMBL" id="JAHLZF010000032">
    <property type="protein sequence ID" value="MBU6082035.1"/>
    <property type="molecule type" value="Genomic_DNA"/>
</dbReference>
<dbReference type="PANTHER" id="PTHR43798">
    <property type="entry name" value="MONOACYLGLYCEROL LIPASE"/>
    <property type="match status" value="1"/>
</dbReference>
<sequence>MASKVYDPEQRKRMITGPQWWARCKQMNVLDSFINYYDSEKHAENAVIFLHGNAASSYLWRHVVPHIEPVARCIIPDLIGMGKSGKSGNGSYRLLDHYKYLTAWFELLNLPKKIIFVGHDWGACLAFHYSYEHQDKIKAIVHAESVVDVIESWDEWPDIEEDIALIKSEEGEKMVLENNFFVETMLPSKIMRKLEPEEFAAYLEPFKEKGEVRRPTLSW</sequence>
<evidence type="ECO:0000313" key="2">
    <source>
        <dbReference type="EMBL" id="MBU6082035.1"/>
    </source>
</evidence>
<keyword evidence="2" id="KW-0378">Hydrolase</keyword>